<keyword evidence="5 8" id="KW-0812">Transmembrane</keyword>
<feature type="transmembrane region" description="Helical" evidence="8">
    <location>
        <begin position="123"/>
        <end position="145"/>
    </location>
</feature>
<comment type="caution">
    <text evidence="9">The sequence shown here is derived from an EMBL/GenBank/DDBJ whole genome shotgun (WGS) entry which is preliminary data.</text>
</comment>
<keyword evidence="10" id="KW-1185">Reference proteome</keyword>
<comment type="subcellular location">
    <subcellularLocation>
        <location evidence="1">Cell membrane</location>
        <topology evidence="1">Multi-pass membrane protein</topology>
    </subcellularLocation>
</comment>
<dbReference type="Proteomes" id="UP000249254">
    <property type="component" value="Unassembled WGS sequence"/>
</dbReference>
<feature type="transmembrane region" description="Helical" evidence="8">
    <location>
        <begin position="332"/>
        <end position="352"/>
    </location>
</feature>
<evidence type="ECO:0000256" key="5">
    <source>
        <dbReference type="ARBA" id="ARBA00022692"/>
    </source>
</evidence>
<evidence type="ECO:0000313" key="9">
    <source>
        <dbReference type="EMBL" id="RAK55375.1"/>
    </source>
</evidence>
<keyword evidence="4" id="KW-1003">Cell membrane</keyword>
<feature type="transmembrane region" description="Helical" evidence="8">
    <location>
        <begin position="188"/>
        <end position="213"/>
    </location>
</feature>
<name>A0A328ALY9_9CAUL</name>
<dbReference type="PANTHER" id="PTHR31686:SF1">
    <property type="entry name" value="SULFITE EFFLUX PUMP SSU1"/>
    <property type="match status" value="1"/>
</dbReference>
<keyword evidence="7 8" id="KW-0472">Membrane</keyword>
<dbReference type="PANTHER" id="PTHR31686">
    <property type="match status" value="1"/>
</dbReference>
<gene>
    <name evidence="9" type="ORF">DJ017_13055</name>
</gene>
<dbReference type="OrthoDB" id="958273at2"/>
<dbReference type="AlphaFoldDB" id="A0A328ALY9"/>
<dbReference type="InterPro" id="IPR038665">
    <property type="entry name" value="Voltage-dep_anion_channel_sf"/>
</dbReference>
<dbReference type="Pfam" id="PF03595">
    <property type="entry name" value="SLAC1"/>
    <property type="match status" value="1"/>
</dbReference>
<dbReference type="GO" id="GO:0005886">
    <property type="term" value="C:plasma membrane"/>
    <property type="evidence" value="ECO:0007669"/>
    <property type="project" value="UniProtKB-SubCell"/>
</dbReference>
<evidence type="ECO:0000256" key="1">
    <source>
        <dbReference type="ARBA" id="ARBA00004651"/>
    </source>
</evidence>
<protein>
    <submittedName>
        <fullName evidence="9">C4-dicarboxylate ABC transporter</fullName>
    </submittedName>
</protein>
<dbReference type="CDD" id="cd09319">
    <property type="entry name" value="TDT_like_1"/>
    <property type="match status" value="1"/>
</dbReference>
<feature type="transmembrane region" description="Helical" evidence="8">
    <location>
        <begin position="93"/>
        <end position="111"/>
    </location>
</feature>
<proteinExistence type="inferred from homology"/>
<dbReference type="Gene3D" id="1.50.10.150">
    <property type="entry name" value="Voltage-dependent anion channel"/>
    <property type="match status" value="1"/>
</dbReference>
<evidence type="ECO:0000256" key="3">
    <source>
        <dbReference type="ARBA" id="ARBA00022448"/>
    </source>
</evidence>
<dbReference type="InterPro" id="IPR004695">
    <property type="entry name" value="SLAC1/Mae1/Ssu1/TehA"/>
</dbReference>
<evidence type="ECO:0000256" key="2">
    <source>
        <dbReference type="ARBA" id="ARBA00008566"/>
    </source>
</evidence>
<dbReference type="GO" id="GO:0000319">
    <property type="term" value="F:sulfite transmembrane transporter activity"/>
    <property type="evidence" value="ECO:0007669"/>
    <property type="project" value="TreeGrafter"/>
</dbReference>
<evidence type="ECO:0000256" key="6">
    <source>
        <dbReference type="ARBA" id="ARBA00022989"/>
    </source>
</evidence>
<reference evidence="10" key="1">
    <citation type="submission" date="2018-05" db="EMBL/GenBank/DDBJ databases">
        <authorList>
            <person name="Li X."/>
        </authorList>
    </citation>
    <scope>NUCLEOTIDE SEQUENCE [LARGE SCALE GENOMIC DNA]</scope>
    <source>
        <strain evidence="10">LX32</strain>
    </source>
</reference>
<evidence type="ECO:0000313" key="10">
    <source>
        <dbReference type="Proteomes" id="UP000249254"/>
    </source>
</evidence>
<organism evidence="9 10">
    <name type="scientific">Phenylobacterium soli</name>
    <dbReference type="NCBI Taxonomy" id="2170551"/>
    <lineage>
        <taxon>Bacteria</taxon>
        <taxon>Pseudomonadati</taxon>
        <taxon>Pseudomonadota</taxon>
        <taxon>Alphaproteobacteria</taxon>
        <taxon>Caulobacterales</taxon>
        <taxon>Caulobacteraceae</taxon>
        <taxon>Phenylobacterium</taxon>
    </lineage>
</organism>
<keyword evidence="6 8" id="KW-1133">Transmembrane helix</keyword>
<feature type="transmembrane region" description="Helical" evidence="8">
    <location>
        <begin position="225"/>
        <end position="245"/>
    </location>
</feature>
<accession>A0A328ALY9</accession>
<feature type="transmembrane region" description="Helical" evidence="8">
    <location>
        <begin position="291"/>
        <end position="312"/>
    </location>
</feature>
<feature type="transmembrane region" description="Helical" evidence="8">
    <location>
        <begin position="157"/>
        <end position="176"/>
    </location>
</feature>
<feature type="transmembrane region" description="Helical" evidence="8">
    <location>
        <begin position="25"/>
        <end position="48"/>
    </location>
</feature>
<dbReference type="RefSeq" id="WP_111529123.1">
    <property type="nucleotide sequence ID" value="NZ_JBHRSG010000003.1"/>
</dbReference>
<evidence type="ECO:0000256" key="7">
    <source>
        <dbReference type="ARBA" id="ARBA00023136"/>
    </source>
</evidence>
<evidence type="ECO:0000256" key="8">
    <source>
        <dbReference type="SAM" id="Phobius"/>
    </source>
</evidence>
<comment type="similarity">
    <text evidence="2">Belongs to the tellurite-resistance/dicarboxylate transporter (TDT) family.</text>
</comment>
<dbReference type="EMBL" id="QFYQ01000001">
    <property type="protein sequence ID" value="RAK55375.1"/>
    <property type="molecule type" value="Genomic_DNA"/>
</dbReference>
<sequence length="370" mass="40239">MSPNAEHIAAPPLARRLAEWLNGEAAALFPGCFALVMATGIISNTLWLEDHRRLSGALFAVAATAYPALAALSLWRVLRHRQRLWADLTNPRLVFAFFTLVAGSDVLGVGLDLRGYGAAATALWALALAAWVVLIYLSFAVLTFLNTAHDANVVHGGWLIAIVGTQSLAILGARIIPAQGDLAPALFVLIHMLWGVGLALYGIFITLFCYRIFFFEIRPEDATPLLWVVMGAAAISTNAGSMLLLTRSGVPFLQSMRPFIDGVTLIMWIWATWWIPLLVLFGIWKHGVRRVPITYTPMMWSLVFPLGMYALASLRLGLAAEFAPLRLVAETMVWVALAVWLATAAGLVLTVGRRFAAALRPSGQRSPALG</sequence>
<feature type="transmembrane region" description="Helical" evidence="8">
    <location>
        <begin position="54"/>
        <end position="72"/>
    </location>
</feature>
<dbReference type="InterPro" id="IPR051629">
    <property type="entry name" value="Sulfite_efflux_TDT"/>
</dbReference>
<feature type="transmembrane region" description="Helical" evidence="8">
    <location>
        <begin position="265"/>
        <end position="284"/>
    </location>
</feature>
<evidence type="ECO:0000256" key="4">
    <source>
        <dbReference type="ARBA" id="ARBA00022475"/>
    </source>
</evidence>
<keyword evidence="3" id="KW-0813">Transport</keyword>